<dbReference type="PANTHER" id="PTHR47505:SF1">
    <property type="entry name" value="DNA UTILIZATION PROTEIN YHGH"/>
    <property type="match status" value="1"/>
</dbReference>
<organism evidence="3 4">
    <name type="scientific">Acinetobacter lanii</name>
    <dbReference type="NCBI Taxonomy" id="2715163"/>
    <lineage>
        <taxon>Bacteria</taxon>
        <taxon>Pseudomonadati</taxon>
        <taxon>Pseudomonadota</taxon>
        <taxon>Gammaproteobacteria</taxon>
        <taxon>Moraxellales</taxon>
        <taxon>Moraxellaceae</taxon>
        <taxon>Acinetobacter</taxon>
    </lineage>
</organism>
<evidence type="ECO:0000256" key="1">
    <source>
        <dbReference type="ARBA" id="ARBA00008007"/>
    </source>
</evidence>
<dbReference type="Proteomes" id="UP000501939">
    <property type="component" value="Chromosome"/>
</dbReference>
<reference evidence="3 4" key="1">
    <citation type="submission" date="2020-03" db="EMBL/GenBank/DDBJ databases">
        <authorList>
            <person name="Zhu W."/>
        </authorList>
    </citation>
    <scope>NUCLEOTIDE SEQUENCE [LARGE SCALE GENOMIC DNA]</scope>
    <source>
        <strain evidence="3 4">185</strain>
    </source>
</reference>
<protein>
    <submittedName>
        <fullName evidence="3">ComF family protein</fullName>
    </submittedName>
</protein>
<dbReference type="EMBL" id="CP049916">
    <property type="protein sequence ID" value="QIO07883.1"/>
    <property type="molecule type" value="Genomic_DNA"/>
</dbReference>
<dbReference type="RefSeq" id="WP_166322078.1">
    <property type="nucleotide sequence ID" value="NZ_CP049916.1"/>
</dbReference>
<feature type="domain" description="Phosphoribosyltransferase" evidence="2">
    <location>
        <begin position="120"/>
        <end position="210"/>
    </location>
</feature>
<dbReference type="Gene3D" id="3.40.50.2020">
    <property type="match status" value="1"/>
</dbReference>
<dbReference type="KEGG" id="alj:G8D99_01795"/>
<gene>
    <name evidence="3" type="ORF">G8D99_01795</name>
</gene>
<dbReference type="AlphaFoldDB" id="A0A6G8S1M0"/>
<keyword evidence="4" id="KW-1185">Reference proteome</keyword>
<sequence length="212" mass="24569">MKTIDTVHALIQRIIQPCFPCQLCGIDAQQSHSLCQQCWQQLPWLKDTILRQHRPIQIALNYTFPIDRIIQSYKYEQQLHFQNLLTQSLISLNLSQVQAIVPMPISTERLRERGYNQMLIIANRMAQQFNIPVWQPVLRLAQHSQKGLSRVERMQNIEQQFQIIKSERRKYRKVLIIDDVVTTGSSVDALANALEKLGCQHIDIACIAAAQQ</sequence>
<dbReference type="InterPro" id="IPR000836">
    <property type="entry name" value="PRTase_dom"/>
</dbReference>
<name>A0A6G8S1M0_9GAMM</name>
<dbReference type="InterPro" id="IPR051910">
    <property type="entry name" value="ComF/GntX_DNA_util-trans"/>
</dbReference>
<accession>A0A6G8S1M0</accession>
<evidence type="ECO:0000313" key="3">
    <source>
        <dbReference type="EMBL" id="QIO07883.1"/>
    </source>
</evidence>
<dbReference type="CDD" id="cd06223">
    <property type="entry name" value="PRTases_typeI"/>
    <property type="match status" value="1"/>
</dbReference>
<evidence type="ECO:0000313" key="4">
    <source>
        <dbReference type="Proteomes" id="UP000501939"/>
    </source>
</evidence>
<dbReference type="PANTHER" id="PTHR47505">
    <property type="entry name" value="DNA UTILIZATION PROTEIN YHGH"/>
    <property type="match status" value="1"/>
</dbReference>
<comment type="similarity">
    <text evidence="1">Belongs to the ComF/GntX family.</text>
</comment>
<dbReference type="SUPFAM" id="SSF53271">
    <property type="entry name" value="PRTase-like"/>
    <property type="match status" value="1"/>
</dbReference>
<evidence type="ECO:0000259" key="2">
    <source>
        <dbReference type="Pfam" id="PF00156"/>
    </source>
</evidence>
<dbReference type="InterPro" id="IPR029057">
    <property type="entry name" value="PRTase-like"/>
</dbReference>
<dbReference type="Pfam" id="PF00156">
    <property type="entry name" value="Pribosyltran"/>
    <property type="match status" value="1"/>
</dbReference>
<proteinExistence type="inferred from homology"/>